<accession>A0A2P2NZM1</accession>
<dbReference type="AlphaFoldDB" id="A0A2P2NZM1"/>
<dbReference type="EMBL" id="GGEC01067430">
    <property type="protein sequence ID" value="MBX47914.1"/>
    <property type="molecule type" value="Transcribed_RNA"/>
</dbReference>
<name>A0A2P2NZM1_RHIMU</name>
<evidence type="ECO:0000313" key="1">
    <source>
        <dbReference type="EMBL" id="MBX47914.1"/>
    </source>
</evidence>
<reference evidence="1" key="1">
    <citation type="submission" date="2018-02" db="EMBL/GenBank/DDBJ databases">
        <title>Rhizophora mucronata_Transcriptome.</title>
        <authorList>
            <person name="Meera S.P."/>
            <person name="Sreeshan A."/>
            <person name="Augustine A."/>
        </authorList>
    </citation>
    <scope>NUCLEOTIDE SEQUENCE</scope>
    <source>
        <tissue evidence="1">Leaf</tissue>
    </source>
</reference>
<sequence length="42" mass="4441">MYQMLGGISLGINAGVGDGIAVRMPFTTNPFCVWLLVISKGL</sequence>
<protein>
    <submittedName>
        <fullName evidence="1">Uncharacterized protein</fullName>
    </submittedName>
</protein>
<organism evidence="1">
    <name type="scientific">Rhizophora mucronata</name>
    <name type="common">Asiatic mangrove</name>
    <dbReference type="NCBI Taxonomy" id="61149"/>
    <lineage>
        <taxon>Eukaryota</taxon>
        <taxon>Viridiplantae</taxon>
        <taxon>Streptophyta</taxon>
        <taxon>Embryophyta</taxon>
        <taxon>Tracheophyta</taxon>
        <taxon>Spermatophyta</taxon>
        <taxon>Magnoliopsida</taxon>
        <taxon>eudicotyledons</taxon>
        <taxon>Gunneridae</taxon>
        <taxon>Pentapetalae</taxon>
        <taxon>rosids</taxon>
        <taxon>fabids</taxon>
        <taxon>Malpighiales</taxon>
        <taxon>Rhizophoraceae</taxon>
        <taxon>Rhizophora</taxon>
    </lineage>
</organism>
<proteinExistence type="predicted"/>